<dbReference type="SMART" id="SM00911">
    <property type="entry name" value="HWE_HK"/>
    <property type="match status" value="1"/>
</dbReference>
<evidence type="ECO:0000256" key="14">
    <source>
        <dbReference type="ARBA" id="ARBA00022991"/>
    </source>
</evidence>
<evidence type="ECO:0000259" key="18">
    <source>
        <dbReference type="PROSITE" id="PS50113"/>
    </source>
</evidence>
<organism evidence="19 20">
    <name type="scientific">Rhizobium etli</name>
    <dbReference type="NCBI Taxonomy" id="29449"/>
    <lineage>
        <taxon>Bacteria</taxon>
        <taxon>Pseudomonadati</taxon>
        <taxon>Pseudomonadota</taxon>
        <taxon>Alphaproteobacteria</taxon>
        <taxon>Hyphomicrobiales</taxon>
        <taxon>Rhizobiaceae</taxon>
        <taxon>Rhizobium/Agrobacterium group</taxon>
        <taxon>Rhizobium</taxon>
    </lineage>
</organism>
<dbReference type="PROSITE" id="PS50113">
    <property type="entry name" value="PAC"/>
    <property type="match status" value="1"/>
</dbReference>
<evidence type="ECO:0000256" key="1">
    <source>
        <dbReference type="ARBA" id="ARBA00000085"/>
    </source>
</evidence>
<keyword evidence="5" id="KW-0597">Phosphoprotein</keyword>
<keyword evidence="4" id="KW-0600">Photoreceptor protein</keyword>
<keyword evidence="13" id="KW-0067">ATP-binding</keyword>
<dbReference type="PANTHER" id="PTHR41523:SF8">
    <property type="entry name" value="ETHYLENE RESPONSE SENSOR PROTEIN"/>
    <property type="match status" value="1"/>
</dbReference>
<dbReference type="InterPro" id="IPR001610">
    <property type="entry name" value="PAC"/>
</dbReference>
<sequence>MTSHPKTKLHGDLPSASSKAALADRKELAAIAFERTRMPMVVTDARKADLPIVLANKAFLQLTGYAAEEVLGRNCRFLQGPATSPIAIAELRAGIADEREVSVEILNYKKSGEQFWNRLHLSPIHGDDGRILYFFGSQIDVTEYRRIEALEASEHRLLMEVDHRSKNVLAIVDSIVRLSDANDPALYAAAVQHRVQALARAHNLLAERGWRDISVHELVRQQVTPFAATRAAFSGPDIKLQAPVVQPVALVLHELAVNAARHGALAASQGRLSISWTPAPSGAGFKLRWQEAGAGKAPKPTKRVFGTAIIGALIERQLKGHVEKKWSNDGLLIEIEVPSSQPGTR</sequence>
<dbReference type="SMART" id="SM00091">
    <property type="entry name" value="PAS"/>
    <property type="match status" value="1"/>
</dbReference>
<dbReference type="EC" id="2.7.13.3" evidence="2"/>
<dbReference type="GO" id="GO:0009881">
    <property type="term" value="F:photoreceptor activity"/>
    <property type="evidence" value="ECO:0007669"/>
    <property type="project" value="UniProtKB-KW"/>
</dbReference>
<dbReference type="RefSeq" id="WP_086084123.1">
    <property type="nucleotide sequence ID" value="NZ_CP020911.1"/>
</dbReference>
<evidence type="ECO:0000256" key="7">
    <source>
        <dbReference type="ARBA" id="ARBA00022630"/>
    </source>
</evidence>
<evidence type="ECO:0000256" key="13">
    <source>
        <dbReference type="ARBA" id="ARBA00022840"/>
    </source>
</evidence>
<evidence type="ECO:0000256" key="2">
    <source>
        <dbReference type="ARBA" id="ARBA00012438"/>
    </source>
</evidence>
<dbReference type="CDD" id="cd00130">
    <property type="entry name" value="PAS"/>
    <property type="match status" value="1"/>
</dbReference>
<evidence type="ECO:0000259" key="17">
    <source>
        <dbReference type="PROSITE" id="PS50112"/>
    </source>
</evidence>
<accession>A0AAN1BNL2</accession>
<evidence type="ECO:0000256" key="5">
    <source>
        <dbReference type="ARBA" id="ARBA00022553"/>
    </source>
</evidence>
<dbReference type="GO" id="GO:0004673">
    <property type="term" value="F:protein histidine kinase activity"/>
    <property type="evidence" value="ECO:0007669"/>
    <property type="project" value="UniProtKB-EC"/>
</dbReference>
<dbReference type="AlphaFoldDB" id="A0AAN1BNL2"/>
<evidence type="ECO:0000256" key="4">
    <source>
        <dbReference type="ARBA" id="ARBA00022543"/>
    </source>
</evidence>
<dbReference type="NCBIfam" id="TIGR00229">
    <property type="entry name" value="sensory_box"/>
    <property type="match status" value="1"/>
</dbReference>
<keyword evidence="14" id="KW-0157">Chromophore</keyword>
<protein>
    <recommendedName>
        <fullName evidence="3">Blue-light-activated histidine kinase</fullName>
        <ecNumber evidence="2">2.7.13.3</ecNumber>
    </recommendedName>
</protein>
<evidence type="ECO:0000256" key="10">
    <source>
        <dbReference type="ARBA" id="ARBA00022737"/>
    </source>
</evidence>
<evidence type="ECO:0000256" key="9">
    <source>
        <dbReference type="ARBA" id="ARBA00022679"/>
    </source>
</evidence>
<dbReference type="NCBIfam" id="NF010077">
    <property type="entry name" value="PRK13559.1"/>
    <property type="match status" value="1"/>
</dbReference>
<keyword evidence="7" id="KW-0285">Flavoprotein</keyword>
<dbReference type="EMBL" id="CP020911">
    <property type="protein sequence ID" value="ARQ13771.1"/>
    <property type="molecule type" value="Genomic_DNA"/>
</dbReference>
<dbReference type="Gene3D" id="3.30.450.20">
    <property type="entry name" value="PAS domain"/>
    <property type="match status" value="1"/>
</dbReference>
<dbReference type="Proteomes" id="UP000194159">
    <property type="component" value="Plasmid pRetNXC12e"/>
</dbReference>
<dbReference type="SUPFAM" id="SSF55785">
    <property type="entry name" value="PYP-like sensor domain (PAS domain)"/>
    <property type="match status" value="1"/>
</dbReference>
<keyword evidence="19" id="KW-0614">Plasmid</keyword>
<keyword evidence="9 19" id="KW-0808">Transferase</keyword>
<keyword evidence="10" id="KW-0677">Repeat</keyword>
<dbReference type="Gene3D" id="3.30.565.10">
    <property type="entry name" value="Histidine kinase-like ATPase, C-terminal domain"/>
    <property type="match status" value="1"/>
</dbReference>
<evidence type="ECO:0000256" key="16">
    <source>
        <dbReference type="ARBA" id="ARBA00023170"/>
    </source>
</evidence>
<dbReference type="InterPro" id="IPR011102">
    <property type="entry name" value="Sig_transdc_His_kinase_HWE"/>
</dbReference>
<evidence type="ECO:0000313" key="19">
    <source>
        <dbReference type="EMBL" id="ARQ13771.1"/>
    </source>
</evidence>
<feature type="domain" description="PAS" evidence="17">
    <location>
        <begin position="25"/>
        <end position="74"/>
    </location>
</feature>
<dbReference type="PROSITE" id="PS50112">
    <property type="entry name" value="PAS"/>
    <property type="match status" value="1"/>
</dbReference>
<dbReference type="InterPro" id="IPR036890">
    <property type="entry name" value="HATPase_C_sf"/>
</dbReference>
<evidence type="ECO:0000256" key="11">
    <source>
        <dbReference type="ARBA" id="ARBA00022741"/>
    </source>
</evidence>
<evidence type="ECO:0000256" key="8">
    <source>
        <dbReference type="ARBA" id="ARBA00022643"/>
    </source>
</evidence>
<keyword evidence="11" id="KW-0547">Nucleotide-binding</keyword>
<keyword evidence="8" id="KW-0288">FMN</keyword>
<dbReference type="Pfam" id="PF07536">
    <property type="entry name" value="HWE_HK"/>
    <property type="match status" value="1"/>
</dbReference>
<gene>
    <name evidence="19" type="ORF">NXC12_PE00171</name>
</gene>
<evidence type="ECO:0000256" key="3">
    <source>
        <dbReference type="ARBA" id="ARBA00021740"/>
    </source>
</evidence>
<comment type="catalytic activity">
    <reaction evidence="1">
        <text>ATP + protein L-histidine = ADP + protein N-phospho-L-histidine.</text>
        <dbReference type="EC" id="2.7.13.3"/>
    </reaction>
</comment>
<evidence type="ECO:0000256" key="12">
    <source>
        <dbReference type="ARBA" id="ARBA00022777"/>
    </source>
</evidence>
<dbReference type="GO" id="GO:0005524">
    <property type="term" value="F:ATP binding"/>
    <property type="evidence" value="ECO:0007669"/>
    <property type="project" value="UniProtKB-KW"/>
</dbReference>
<keyword evidence="15" id="KW-0843">Virulence</keyword>
<proteinExistence type="predicted"/>
<feature type="domain" description="PAC" evidence="18">
    <location>
        <begin position="99"/>
        <end position="153"/>
    </location>
</feature>
<dbReference type="PANTHER" id="PTHR41523">
    <property type="entry name" value="TWO-COMPONENT SYSTEM SENSOR PROTEIN"/>
    <property type="match status" value="1"/>
</dbReference>
<evidence type="ECO:0000256" key="15">
    <source>
        <dbReference type="ARBA" id="ARBA00023026"/>
    </source>
</evidence>
<keyword evidence="16" id="KW-0675">Receptor</keyword>
<dbReference type="InterPro" id="IPR000014">
    <property type="entry name" value="PAS"/>
</dbReference>
<reference evidence="19 20" key="1">
    <citation type="submission" date="2017-04" db="EMBL/GenBank/DDBJ databases">
        <title>Complete genome sequences of Rhizobium genomic linages associated to common bean (phaseolus vulgaris).</title>
        <authorList>
            <person name="Santamaria R.I."/>
            <person name="Bustos P."/>
            <person name="Perez-Carrascal O."/>
            <person name="Martinez-Flores I."/>
            <person name="Juarez S."/>
            <person name="Lozano L."/>
            <person name="Miranda F."/>
            <person name="Vinuesa P."/>
            <person name="Martinez-Romero E."/>
            <person name="Cevallos M.A."/>
            <person name="Romero D."/>
            <person name="Davila G."/>
            <person name="Gonzalez V."/>
        </authorList>
    </citation>
    <scope>NUCLEOTIDE SEQUENCE [LARGE SCALE GENOMIC DNA]</scope>
    <source>
        <strain evidence="19 20">NXC12</strain>
        <plasmid evidence="20">pretnxc12e</plasmid>
    </source>
</reference>
<dbReference type="InterPro" id="IPR035965">
    <property type="entry name" value="PAS-like_dom_sf"/>
</dbReference>
<keyword evidence="12 19" id="KW-0418">Kinase</keyword>
<evidence type="ECO:0000256" key="6">
    <source>
        <dbReference type="ARBA" id="ARBA00022606"/>
    </source>
</evidence>
<dbReference type="Pfam" id="PF13426">
    <property type="entry name" value="PAS_9"/>
    <property type="match status" value="1"/>
</dbReference>
<dbReference type="InterPro" id="IPR000700">
    <property type="entry name" value="PAS-assoc_C"/>
</dbReference>
<name>A0AAN1BNL2_RHIET</name>
<evidence type="ECO:0000313" key="20">
    <source>
        <dbReference type="Proteomes" id="UP000194159"/>
    </source>
</evidence>
<keyword evidence="6" id="KW-0716">Sensory transduction</keyword>
<dbReference type="SMART" id="SM00086">
    <property type="entry name" value="PAC"/>
    <property type="match status" value="1"/>
</dbReference>
<geneLocation type="plasmid" evidence="20">
    <name>pretnxc12e</name>
</geneLocation>